<dbReference type="EMBL" id="JAEMUK010000078">
    <property type="protein sequence ID" value="MBJ7544204.1"/>
    <property type="molecule type" value="Genomic_DNA"/>
</dbReference>
<dbReference type="RefSeq" id="WP_037233137.1">
    <property type="nucleotide sequence ID" value="NZ_JAEMUK010000078.1"/>
</dbReference>
<dbReference type="SUPFAM" id="SSF55136">
    <property type="entry name" value="Probable bacterial effector-binding domain"/>
    <property type="match status" value="1"/>
</dbReference>
<comment type="caution">
    <text evidence="1">The sequence shown here is derived from an EMBL/GenBank/DDBJ whole genome shotgun (WGS) entry which is preliminary data.</text>
</comment>
<protein>
    <submittedName>
        <fullName evidence="1">Heme-binding protein</fullName>
    </submittedName>
</protein>
<sequence>MHRAILLAALGLGAVAVAAVVVGPAMSRVEQPDFRIEKQDGDVEVRAYGPLIAAEAEVKGQRREAINEGFRLIAAYIFGANQPKAKIEMTAPVEQQKQKIAMTAPVTQQGGGARDGDESWTVRFIMPKAWTMETLPTPTDSRVRLEPIPPRRFLAIRFSGFAGDDAIREKTDELRRYAETHGLAIKGEPVLAFYDPPWTLPFMRRNEVMFELADGAAG</sequence>
<gene>
    <name evidence="1" type="ORF">JDN41_11680</name>
</gene>
<keyword evidence="2" id="KW-1185">Reference proteome</keyword>
<dbReference type="PANTHER" id="PTHR11220">
    <property type="entry name" value="HEME-BINDING PROTEIN-RELATED"/>
    <property type="match status" value="1"/>
</dbReference>
<name>A0A8I1GFP8_9HYPH</name>
<proteinExistence type="predicted"/>
<dbReference type="PANTHER" id="PTHR11220:SF58">
    <property type="entry name" value="SOUL HEME-BINDING FAMILY PROTEIN"/>
    <property type="match status" value="1"/>
</dbReference>
<dbReference type="Pfam" id="PF04832">
    <property type="entry name" value="SOUL"/>
    <property type="match status" value="1"/>
</dbReference>
<accession>A0A8I1GFP8</accession>
<reference evidence="1 2" key="1">
    <citation type="submission" date="2020-12" db="EMBL/GenBank/DDBJ databases">
        <title>Revised draft genomes of Rhodomicrobium vannielii ATCC 17100 and Rhodomicrobium udaipurense JA643.</title>
        <authorList>
            <person name="Conners E.M."/>
            <person name="Davenport E.J."/>
            <person name="Bose A."/>
        </authorList>
    </citation>
    <scope>NUCLEOTIDE SEQUENCE [LARGE SCALE GENOMIC DNA]</scope>
    <source>
        <strain evidence="1 2">JA643</strain>
    </source>
</reference>
<evidence type="ECO:0000313" key="1">
    <source>
        <dbReference type="EMBL" id="MBJ7544204.1"/>
    </source>
</evidence>
<dbReference type="AlphaFoldDB" id="A0A8I1GFP8"/>
<dbReference type="Proteomes" id="UP000623250">
    <property type="component" value="Unassembled WGS sequence"/>
</dbReference>
<dbReference type="InterPro" id="IPR006917">
    <property type="entry name" value="SOUL_heme-bd"/>
</dbReference>
<dbReference type="Gene3D" id="3.20.80.10">
    <property type="entry name" value="Regulatory factor, effector binding domain"/>
    <property type="match status" value="2"/>
</dbReference>
<evidence type="ECO:0000313" key="2">
    <source>
        <dbReference type="Proteomes" id="UP000623250"/>
    </source>
</evidence>
<dbReference type="InterPro" id="IPR011256">
    <property type="entry name" value="Reg_factor_effector_dom_sf"/>
</dbReference>
<organism evidence="1 2">
    <name type="scientific">Rhodomicrobium udaipurense</name>
    <dbReference type="NCBI Taxonomy" id="1202716"/>
    <lineage>
        <taxon>Bacteria</taxon>
        <taxon>Pseudomonadati</taxon>
        <taxon>Pseudomonadota</taxon>
        <taxon>Alphaproteobacteria</taxon>
        <taxon>Hyphomicrobiales</taxon>
        <taxon>Hyphomicrobiaceae</taxon>
        <taxon>Rhodomicrobium</taxon>
    </lineage>
</organism>